<gene>
    <name evidence="3" type="ORF">F2A26_02260</name>
</gene>
<evidence type="ECO:0000313" key="4">
    <source>
        <dbReference type="Proteomes" id="UP000324870"/>
    </source>
</evidence>
<dbReference type="SMART" id="SM00530">
    <property type="entry name" value="HTH_XRE"/>
    <property type="match status" value="1"/>
</dbReference>
<proteinExistence type="predicted"/>
<evidence type="ECO:0000256" key="1">
    <source>
        <dbReference type="ARBA" id="ARBA00023125"/>
    </source>
</evidence>
<name>A0ABQ6S6L4_9BACT</name>
<dbReference type="Proteomes" id="UP000324870">
    <property type="component" value="Unassembled WGS sequence"/>
</dbReference>
<evidence type="ECO:0000313" key="3">
    <source>
        <dbReference type="EMBL" id="KAA3160582.1"/>
    </source>
</evidence>
<dbReference type="InterPro" id="IPR050807">
    <property type="entry name" value="TransReg_Diox_bact_type"/>
</dbReference>
<protein>
    <submittedName>
        <fullName evidence="3">Helix-turn-helix transcriptional regulator</fullName>
    </submittedName>
</protein>
<sequence>MHNKIFIQIFEMGVVYEEEVSYISSRIRELRRERRLTVQELAYRCDMERSNLSRIEAGRTNLTVKTMCIICNALNVSLREVIR</sequence>
<keyword evidence="4" id="KW-1185">Reference proteome</keyword>
<accession>A0ABQ6S6L4</accession>
<reference evidence="3 4" key="1">
    <citation type="journal article" date="2019" name="Nat. Med.">
        <title>A library of human gut bacterial isolates paired with longitudinal multiomics data enables mechanistic microbiome research.</title>
        <authorList>
            <person name="Poyet M."/>
            <person name="Groussin M."/>
            <person name="Gibbons S.M."/>
            <person name="Avila-Pacheco J."/>
            <person name="Jiang X."/>
            <person name="Kearney S.M."/>
            <person name="Perrotta A.R."/>
            <person name="Berdy B."/>
            <person name="Zhao S."/>
            <person name="Lieberman T.D."/>
            <person name="Swanson P.K."/>
            <person name="Smith M."/>
            <person name="Roesemann S."/>
            <person name="Alexander J.E."/>
            <person name="Rich S.A."/>
            <person name="Livny J."/>
            <person name="Vlamakis H."/>
            <person name="Clish C."/>
            <person name="Bullock K."/>
            <person name="Deik A."/>
            <person name="Scott J."/>
            <person name="Pierce K.A."/>
            <person name="Xavier R.J."/>
            <person name="Alm E.J."/>
        </authorList>
    </citation>
    <scope>NUCLEOTIDE SEQUENCE [LARGE SCALE GENOMIC DNA]</scope>
    <source>
        <strain evidence="3 4">BIOML-A1</strain>
    </source>
</reference>
<dbReference type="Gene3D" id="1.10.260.40">
    <property type="entry name" value="lambda repressor-like DNA-binding domains"/>
    <property type="match status" value="1"/>
</dbReference>
<feature type="domain" description="HTH cro/C1-type" evidence="2">
    <location>
        <begin position="27"/>
        <end position="81"/>
    </location>
</feature>
<organism evidence="3 4">
    <name type="scientific">Alistipes finegoldii</name>
    <dbReference type="NCBI Taxonomy" id="214856"/>
    <lineage>
        <taxon>Bacteria</taxon>
        <taxon>Pseudomonadati</taxon>
        <taxon>Bacteroidota</taxon>
        <taxon>Bacteroidia</taxon>
        <taxon>Bacteroidales</taxon>
        <taxon>Rikenellaceae</taxon>
        <taxon>Alistipes</taxon>
    </lineage>
</organism>
<dbReference type="PANTHER" id="PTHR46797:SF1">
    <property type="entry name" value="METHYLPHOSPHONATE SYNTHASE"/>
    <property type="match status" value="1"/>
</dbReference>
<dbReference type="PANTHER" id="PTHR46797">
    <property type="entry name" value="HTH-TYPE TRANSCRIPTIONAL REGULATOR"/>
    <property type="match status" value="1"/>
</dbReference>
<dbReference type="Pfam" id="PF01381">
    <property type="entry name" value="HTH_3"/>
    <property type="match status" value="1"/>
</dbReference>
<dbReference type="SUPFAM" id="SSF47413">
    <property type="entry name" value="lambda repressor-like DNA-binding domains"/>
    <property type="match status" value="1"/>
</dbReference>
<dbReference type="InterPro" id="IPR001387">
    <property type="entry name" value="Cro/C1-type_HTH"/>
</dbReference>
<keyword evidence="1" id="KW-0238">DNA-binding</keyword>
<dbReference type="CDD" id="cd00093">
    <property type="entry name" value="HTH_XRE"/>
    <property type="match status" value="1"/>
</dbReference>
<dbReference type="EMBL" id="VVND01000002">
    <property type="protein sequence ID" value="KAA3160582.1"/>
    <property type="molecule type" value="Genomic_DNA"/>
</dbReference>
<dbReference type="InterPro" id="IPR010982">
    <property type="entry name" value="Lambda_DNA-bd_dom_sf"/>
</dbReference>
<comment type="caution">
    <text evidence="3">The sequence shown here is derived from an EMBL/GenBank/DDBJ whole genome shotgun (WGS) entry which is preliminary data.</text>
</comment>
<dbReference type="PROSITE" id="PS50943">
    <property type="entry name" value="HTH_CROC1"/>
    <property type="match status" value="1"/>
</dbReference>
<evidence type="ECO:0000259" key="2">
    <source>
        <dbReference type="PROSITE" id="PS50943"/>
    </source>
</evidence>